<feature type="transmembrane region" description="Helical" evidence="1">
    <location>
        <begin position="177"/>
        <end position="202"/>
    </location>
</feature>
<keyword evidence="1" id="KW-0472">Membrane</keyword>
<dbReference type="EMBL" id="MN740075">
    <property type="protein sequence ID" value="QHT86682.1"/>
    <property type="molecule type" value="Genomic_DNA"/>
</dbReference>
<keyword evidence="1" id="KW-0812">Transmembrane</keyword>
<evidence type="ECO:0000256" key="1">
    <source>
        <dbReference type="SAM" id="Phobius"/>
    </source>
</evidence>
<feature type="transmembrane region" description="Helical" evidence="1">
    <location>
        <begin position="295"/>
        <end position="319"/>
    </location>
</feature>
<feature type="transmembrane region" description="Helical" evidence="1">
    <location>
        <begin position="223"/>
        <end position="244"/>
    </location>
</feature>
<feature type="transmembrane region" description="Helical" evidence="1">
    <location>
        <begin position="114"/>
        <end position="132"/>
    </location>
</feature>
<feature type="transmembrane region" description="Helical" evidence="1">
    <location>
        <begin position="37"/>
        <end position="56"/>
    </location>
</feature>
<feature type="transmembrane region" description="Helical" evidence="1">
    <location>
        <begin position="12"/>
        <end position="31"/>
    </location>
</feature>
<protein>
    <submittedName>
        <fullName evidence="2">Uncharacterized protein</fullName>
    </submittedName>
</protein>
<feature type="transmembrane region" description="Helical" evidence="1">
    <location>
        <begin position="76"/>
        <end position="94"/>
    </location>
</feature>
<accession>A0A6C0I1J1</accession>
<proteinExistence type="predicted"/>
<feature type="transmembrane region" description="Helical" evidence="1">
    <location>
        <begin position="256"/>
        <end position="274"/>
    </location>
</feature>
<feature type="transmembrane region" description="Helical" evidence="1">
    <location>
        <begin position="139"/>
        <end position="157"/>
    </location>
</feature>
<dbReference type="AlphaFoldDB" id="A0A6C0I1J1"/>
<feature type="transmembrane region" description="Helical" evidence="1">
    <location>
        <begin position="331"/>
        <end position="353"/>
    </location>
</feature>
<reference evidence="2" key="1">
    <citation type="journal article" date="2020" name="Nature">
        <title>Giant virus diversity and host interactions through global metagenomics.</title>
        <authorList>
            <person name="Schulz F."/>
            <person name="Roux S."/>
            <person name="Paez-Espino D."/>
            <person name="Jungbluth S."/>
            <person name="Walsh D.A."/>
            <person name="Denef V.J."/>
            <person name="McMahon K.D."/>
            <person name="Konstantinidis K.T."/>
            <person name="Eloe-Fadrosh E.A."/>
            <person name="Kyrpides N.C."/>
            <person name="Woyke T."/>
        </authorList>
    </citation>
    <scope>NUCLEOTIDE SEQUENCE</scope>
    <source>
        <strain evidence="2">GVMAG-M-3300023184-18</strain>
    </source>
</reference>
<sequence length="356" mass="40130">MNTIQGEGGVSTLMNFFLILTVCIIINVVLYLFEEKWIGGLFTGAWLLATVLTYLYNRGFDLNITNYSMTTLLKSYFLPILTYIAWIGVIYWLITAQNDLSENPDDSQLSRNFAGVMTGFIPVLAGIVTYCYTYGKSVGWPILISIGLLFLGSYSYYLNTLRDGCDKNISNTICWTYSGNVAFLCFILITGFFIFLSTLDLMGIAKYFQLLPRILTTNPTSTLGIYSIITYLMLWISLIIVLFRHDSKFFDEEGDPVNATFTAIGALMFILLVFKETSLGTSLVNMIMYIFNQPLSAILLHASIITTLIVSIYFTTIYLESNGINKQTGGILALEIFLWILLIIYLTIIIYSYSKA</sequence>
<name>A0A6C0I1J1_9ZZZZ</name>
<keyword evidence="1" id="KW-1133">Transmembrane helix</keyword>
<evidence type="ECO:0000313" key="2">
    <source>
        <dbReference type="EMBL" id="QHT86682.1"/>
    </source>
</evidence>
<organism evidence="2">
    <name type="scientific">viral metagenome</name>
    <dbReference type="NCBI Taxonomy" id="1070528"/>
    <lineage>
        <taxon>unclassified sequences</taxon>
        <taxon>metagenomes</taxon>
        <taxon>organismal metagenomes</taxon>
    </lineage>
</organism>